<proteinExistence type="predicted"/>
<dbReference type="EnsemblMetazoa" id="MESCA010570-RA">
    <property type="protein sequence ID" value="MESCA010570-PA"/>
    <property type="gene ID" value="MESCA010570"/>
</dbReference>
<keyword evidence="1" id="KW-0479">Metal-binding</keyword>
<dbReference type="PANTHER" id="PTHR23422">
    <property type="entry name" value="DIPEPTIDYL PEPTIDASE III-RELATED"/>
    <property type="match status" value="1"/>
</dbReference>
<name>T1H2W4_MEGSC</name>
<dbReference type="GO" id="GO:0008239">
    <property type="term" value="F:dipeptidyl-peptidase activity"/>
    <property type="evidence" value="ECO:0007669"/>
    <property type="project" value="TreeGrafter"/>
</dbReference>
<evidence type="ECO:0000256" key="1">
    <source>
        <dbReference type="ARBA" id="ARBA00022723"/>
    </source>
</evidence>
<dbReference type="PANTHER" id="PTHR23422:SF11">
    <property type="entry name" value="DIPEPTIDYL PEPTIDASE 3"/>
    <property type="match status" value="1"/>
</dbReference>
<dbReference type="Gene3D" id="3.30.540.30">
    <property type="match status" value="1"/>
</dbReference>
<sequence length="112" mass="12564">MTTQGVDLKLKPHLLPNTQPIAELECKVAFNLLTKQEKLYAHYLSKASQVGALISSVQSSPEAPLLISLLRRIFTLQHPDDLRKHLLAEGVSDENITAFYVYACDKVEIDRC</sequence>
<keyword evidence="4" id="KW-1185">Reference proteome</keyword>
<organism evidence="3 4">
    <name type="scientific">Megaselia scalaris</name>
    <name type="common">Humpbacked fly</name>
    <name type="synonym">Phora scalaris</name>
    <dbReference type="NCBI Taxonomy" id="36166"/>
    <lineage>
        <taxon>Eukaryota</taxon>
        <taxon>Metazoa</taxon>
        <taxon>Ecdysozoa</taxon>
        <taxon>Arthropoda</taxon>
        <taxon>Hexapoda</taxon>
        <taxon>Insecta</taxon>
        <taxon>Pterygota</taxon>
        <taxon>Neoptera</taxon>
        <taxon>Endopterygota</taxon>
        <taxon>Diptera</taxon>
        <taxon>Brachycera</taxon>
        <taxon>Muscomorpha</taxon>
        <taxon>Platypezoidea</taxon>
        <taxon>Phoridae</taxon>
        <taxon>Megaseliini</taxon>
        <taxon>Megaselia</taxon>
    </lineage>
</organism>
<dbReference type="GO" id="GO:0046872">
    <property type="term" value="F:metal ion binding"/>
    <property type="evidence" value="ECO:0007669"/>
    <property type="project" value="UniProtKB-KW"/>
</dbReference>
<evidence type="ECO:0000256" key="2">
    <source>
        <dbReference type="ARBA" id="ARBA00022801"/>
    </source>
</evidence>
<dbReference type="EMBL" id="CAQQ02131357">
    <property type="status" value="NOT_ANNOTATED_CDS"/>
    <property type="molecule type" value="Genomic_DNA"/>
</dbReference>
<reference evidence="3" key="2">
    <citation type="submission" date="2015-06" db="UniProtKB">
        <authorList>
            <consortium name="EnsemblMetazoa"/>
        </authorList>
    </citation>
    <scope>IDENTIFICATION</scope>
</reference>
<accession>T1H2W4</accession>
<dbReference type="Proteomes" id="UP000015102">
    <property type="component" value="Unassembled WGS sequence"/>
</dbReference>
<dbReference type="STRING" id="36166.T1H2W4"/>
<dbReference type="GO" id="GO:0005737">
    <property type="term" value="C:cytoplasm"/>
    <property type="evidence" value="ECO:0007669"/>
    <property type="project" value="TreeGrafter"/>
</dbReference>
<keyword evidence="2" id="KW-0378">Hydrolase</keyword>
<dbReference type="OMA" id="ECKVAFN"/>
<dbReference type="HOGENOM" id="CLU_2148710_0_0_1"/>
<reference evidence="4" key="1">
    <citation type="submission" date="2013-02" db="EMBL/GenBank/DDBJ databases">
        <authorList>
            <person name="Hughes D."/>
        </authorList>
    </citation>
    <scope>NUCLEOTIDE SEQUENCE</scope>
    <source>
        <strain>Durham</strain>
        <strain evidence="4">NC isolate 2 -- Noor lab</strain>
    </source>
</reference>
<evidence type="ECO:0000313" key="4">
    <source>
        <dbReference type="Proteomes" id="UP000015102"/>
    </source>
</evidence>
<dbReference type="EMBL" id="CAQQ02131356">
    <property type="status" value="NOT_ANNOTATED_CDS"/>
    <property type="molecule type" value="Genomic_DNA"/>
</dbReference>
<dbReference type="InterPro" id="IPR039461">
    <property type="entry name" value="Peptidase_M49"/>
</dbReference>
<dbReference type="AlphaFoldDB" id="T1H2W4"/>
<protein>
    <submittedName>
        <fullName evidence="3">Uncharacterized protein</fullName>
    </submittedName>
</protein>
<evidence type="ECO:0000313" key="3">
    <source>
        <dbReference type="EnsemblMetazoa" id="MESCA010570-PA"/>
    </source>
</evidence>